<gene>
    <name evidence="2" type="ORF">Q9312_17500</name>
</gene>
<reference evidence="2 3" key="1">
    <citation type="submission" date="2023-08" db="EMBL/GenBank/DDBJ databases">
        <title>Pleionea litopenaei sp. nov., isolated from stomach of juvenile Litopenaeus vannamei.</title>
        <authorList>
            <person name="Rho A.M."/>
            <person name="Hwang C.Y."/>
        </authorList>
    </citation>
    <scope>NUCLEOTIDE SEQUENCE [LARGE SCALE GENOMIC DNA]</scope>
    <source>
        <strain evidence="2 3">HL-JVS1</strain>
    </source>
</reference>
<dbReference type="PANTHER" id="PTHR22642">
    <property type="entry name" value="IMIDAZOLONEPROPIONASE"/>
    <property type="match status" value="1"/>
</dbReference>
<dbReference type="InterPro" id="IPR013108">
    <property type="entry name" value="Amidohydro_3"/>
</dbReference>
<evidence type="ECO:0000313" key="3">
    <source>
        <dbReference type="Proteomes" id="UP001239782"/>
    </source>
</evidence>
<dbReference type="InterPro" id="IPR033932">
    <property type="entry name" value="YtcJ-like"/>
</dbReference>
<keyword evidence="3" id="KW-1185">Reference proteome</keyword>
<dbReference type="EMBL" id="CP133548">
    <property type="protein sequence ID" value="WMS87012.1"/>
    <property type="molecule type" value="Genomic_DNA"/>
</dbReference>
<dbReference type="Gene3D" id="3.20.20.140">
    <property type="entry name" value="Metal-dependent hydrolases"/>
    <property type="match status" value="1"/>
</dbReference>
<protein>
    <submittedName>
        <fullName evidence="2">Amidohydrolase</fullName>
        <ecNumber evidence="2">3.5.-.-</ecNumber>
    </submittedName>
</protein>
<organism evidence="2 3">
    <name type="scientific">Pleionea litopenaei</name>
    <dbReference type="NCBI Taxonomy" id="3070815"/>
    <lineage>
        <taxon>Bacteria</taxon>
        <taxon>Pseudomonadati</taxon>
        <taxon>Pseudomonadota</taxon>
        <taxon>Gammaproteobacteria</taxon>
        <taxon>Oceanospirillales</taxon>
        <taxon>Pleioneaceae</taxon>
        <taxon>Pleionea</taxon>
    </lineage>
</organism>
<sequence>MRREWFGVLIALSLICACEPVDNGPSSYAGRYDAKSLSQPPVADRIFINGNVYSFSWKQPNGNGISDVSAPKHSDQWLADAQAIAISGGKVLAVGANDDIRHYANELTEVIDLKNATVIPGLIDSHVHIEQLSNRLNEVDLVGSETPSEVVSRIQNYLQKNPKSIDQWIIGYGWDEGAWNGQYPDRKLLDRYFPDHAVVLKGRHGFALWANSQALVESNIDARTEAPVGGQILKDAQGLPSGILLNRATDLILKSIPKPSSEQFEDSLLRAFEEMARSGYVAIHQAGADRHLLTALQNLSERDQLPLRVYVLLSSRDPELMQQWLSAGPSKDPNGFLDIGGVKAYYDGSLGARGALLIDDYTDKHGVTGVGGVDYQFPRELVTAAIQRGFQLAIHAIGDAGNRQVLDLYQEQYSLNPSIRQNRHRIEHAQVLSETDLARFSELDIIASMQPAHAVEDRLWAERRLGRKRMQHAYAWRSLRQHQVDVLLNSDAPGSDHSFFYGLHSAVTRQDKMHQPTNGWYAGQALTAEEVVFGYTRWPAYAAFRELQSGQIAPGYWADFTVVDRDILNVAEQSPPALLDGLVVMTIVNGRLVYREGQI</sequence>
<dbReference type="CDD" id="cd01300">
    <property type="entry name" value="YtcJ_like"/>
    <property type="match status" value="1"/>
</dbReference>
<feature type="domain" description="Amidohydrolase 3" evidence="1">
    <location>
        <begin position="109"/>
        <end position="594"/>
    </location>
</feature>
<dbReference type="SUPFAM" id="SSF51556">
    <property type="entry name" value="Metallo-dependent hydrolases"/>
    <property type="match status" value="1"/>
</dbReference>
<evidence type="ECO:0000259" key="1">
    <source>
        <dbReference type="Pfam" id="PF07969"/>
    </source>
</evidence>
<dbReference type="Pfam" id="PF07969">
    <property type="entry name" value="Amidohydro_3"/>
    <property type="match status" value="1"/>
</dbReference>
<keyword evidence="2" id="KW-0378">Hydrolase</keyword>
<evidence type="ECO:0000313" key="2">
    <source>
        <dbReference type="EMBL" id="WMS87012.1"/>
    </source>
</evidence>
<dbReference type="EC" id="3.5.-.-" evidence="2"/>
<dbReference type="SUPFAM" id="SSF51338">
    <property type="entry name" value="Composite domain of metallo-dependent hydrolases"/>
    <property type="match status" value="1"/>
</dbReference>
<dbReference type="GO" id="GO:0016810">
    <property type="term" value="F:hydrolase activity, acting on carbon-nitrogen (but not peptide) bonds"/>
    <property type="evidence" value="ECO:0007669"/>
    <property type="project" value="InterPro"/>
</dbReference>
<accession>A0AA51RSU7</accession>
<dbReference type="InterPro" id="IPR011059">
    <property type="entry name" value="Metal-dep_hydrolase_composite"/>
</dbReference>
<dbReference type="Proteomes" id="UP001239782">
    <property type="component" value="Chromosome"/>
</dbReference>
<dbReference type="Gene3D" id="2.30.40.10">
    <property type="entry name" value="Urease, subunit C, domain 1"/>
    <property type="match status" value="1"/>
</dbReference>
<name>A0AA51RSU7_9GAMM</name>
<dbReference type="InterPro" id="IPR032466">
    <property type="entry name" value="Metal_Hydrolase"/>
</dbReference>
<dbReference type="PROSITE" id="PS51257">
    <property type="entry name" value="PROKAR_LIPOPROTEIN"/>
    <property type="match status" value="1"/>
</dbReference>
<dbReference type="PANTHER" id="PTHR22642:SF2">
    <property type="entry name" value="PROTEIN LONG AFTER FAR-RED 3"/>
    <property type="match status" value="1"/>
</dbReference>
<dbReference type="AlphaFoldDB" id="A0AA51RSU7"/>
<dbReference type="KEGG" id="plei:Q9312_17500"/>
<dbReference type="RefSeq" id="WP_309202149.1">
    <property type="nucleotide sequence ID" value="NZ_CP133548.1"/>
</dbReference>
<proteinExistence type="predicted"/>
<dbReference type="Gene3D" id="3.10.310.70">
    <property type="match status" value="1"/>
</dbReference>